<reference evidence="2" key="1">
    <citation type="journal article" date="2019" name="Int. J. Syst. Evol. Microbiol.">
        <title>The Global Catalogue of Microorganisms (GCM) 10K type strain sequencing project: providing services to taxonomists for standard genome sequencing and annotation.</title>
        <authorList>
            <consortium name="The Broad Institute Genomics Platform"/>
            <consortium name="The Broad Institute Genome Sequencing Center for Infectious Disease"/>
            <person name="Wu L."/>
            <person name="Ma J."/>
        </authorList>
    </citation>
    <scope>NUCLEOTIDE SEQUENCE [LARGE SCALE GENOMIC DNA]</scope>
    <source>
        <strain evidence="2">WLHS5</strain>
    </source>
</reference>
<sequence>MSGDDVNGQINSAVALELATEMVQSAAESLAQQPADIVTPALLPDATLLATARRAGELLLHTARLAQRLEVRIKKMPPGPARQQALTALDALAYGLADNIAPFALRLAQTPCEPEAQ</sequence>
<proteinExistence type="predicted"/>
<evidence type="ECO:0000313" key="1">
    <source>
        <dbReference type="EMBL" id="MFC7344521.1"/>
    </source>
</evidence>
<keyword evidence="2" id="KW-1185">Reference proteome</keyword>
<dbReference type="Proteomes" id="UP001596504">
    <property type="component" value="Unassembled WGS sequence"/>
</dbReference>
<dbReference type="RefSeq" id="WP_380672384.1">
    <property type="nucleotide sequence ID" value="NZ_JBHTCJ010000017.1"/>
</dbReference>
<gene>
    <name evidence="1" type="ORF">ACFQRI_24205</name>
</gene>
<comment type="caution">
    <text evidence="1">The sequence shown here is derived from an EMBL/GenBank/DDBJ whole genome shotgun (WGS) entry which is preliminary data.</text>
</comment>
<organism evidence="1 2">
    <name type="scientific">Saccharopolyspora griseoalba</name>
    <dbReference type="NCBI Taxonomy" id="1431848"/>
    <lineage>
        <taxon>Bacteria</taxon>
        <taxon>Bacillati</taxon>
        <taxon>Actinomycetota</taxon>
        <taxon>Actinomycetes</taxon>
        <taxon>Pseudonocardiales</taxon>
        <taxon>Pseudonocardiaceae</taxon>
        <taxon>Saccharopolyspora</taxon>
    </lineage>
</organism>
<evidence type="ECO:0000313" key="2">
    <source>
        <dbReference type="Proteomes" id="UP001596504"/>
    </source>
</evidence>
<name>A0ABW2LPN3_9PSEU</name>
<accession>A0ABW2LPN3</accession>
<dbReference type="EMBL" id="JBHTCJ010000017">
    <property type="protein sequence ID" value="MFC7344521.1"/>
    <property type="molecule type" value="Genomic_DNA"/>
</dbReference>
<protein>
    <submittedName>
        <fullName evidence="1">Uncharacterized protein</fullName>
    </submittedName>
</protein>